<proteinExistence type="predicted"/>
<sequence>MAASGEDLVKYVTERVVEYMETPKAVRKQVRRDRRIMREPWQTRWFGMVPLALRMWRDRWLRRK</sequence>
<dbReference type="InterPro" id="IPR025622">
    <property type="entry name" value="YqzE"/>
</dbReference>
<comment type="caution">
    <text evidence="1">The sequence shown here is derived from an EMBL/GenBank/DDBJ whole genome shotgun (WGS) entry which is preliminary data.</text>
</comment>
<evidence type="ECO:0000313" key="2">
    <source>
        <dbReference type="Proteomes" id="UP001527882"/>
    </source>
</evidence>
<name>A0ABT4QBX9_9BACL</name>
<dbReference type="Pfam" id="PF14038">
    <property type="entry name" value="YqzE"/>
    <property type="match status" value="1"/>
</dbReference>
<dbReference type="Proteomes" id="UP001527882">
    <property type="component" value="Unassembled WGS sequence"/>
</dbReference>
<protein>
    <submittedName>
        <fullName evidence="1">YqzE family protein</fullName>
    </submittedName>
</protein>
<gene>
    <name evidence="1" type="ORF">O9H85_18440</name>
</gene>
<evidence type="ECO:0000313" key="1">
    <source>
        <dbReference type="EMBL" id="MCZ8514366.1"/>
    </source>
</evidence>
<dbReference type="EMBL" id="JAQAGZ010000011">
    <property type="protein sequence ID" value="MCZ8514366.1"/>
    <property type="molecule type" value="Genomic_DNA"/>
</dbReference>
<reference evidence="1 2" key="1">
    <citation type="submission" date="2022-12" db="EMBL/GenBank/DDBJ databases">
        <title>Draft genome sequence of Paenibacillus sp. dW9.</title>
        <authorList>
            <person name="Choi E.-W."/>
            <person name="Kim D.-U."/>
        </authorList>
    </citation>
    <scope>NUCLEOTIDE SEQUENCE [LARGE SCALE GENOMIC DNA]</scope>
    <source>
        <strain evidence="2">dW9</strain>
    </source>
</reference>
<accession>A0ABT4QBX9</accession>
<keyword evidence="2" id="KW-1185">Reference proteome</keyword>
<dbReference type="RefSeq" id="WP_269882880.1">
    <property type="nucleotide sequence ID" value="NZ_JAQAGZ010000011.1"/>
</dbReference>
<organism evidence="1 2">
    <name type="scientific">Paenibacillus gyeongsangnamensis</name>
    <dbReference type="NCBI Taxonomy" id="3388067"/>
    <lineage>
        <taxon>Bacteria</taxon>
        <taxon>Bacillati</taxon>
        <taxon>Bacillota</taxon>
        <taxon>Bacilli</taxon>
        <taxon>Bacillales</taxon>
        <taxon>Paenibacillaceae</taxon>
        <taxon>Paenibacillus</taxon>
    </lineage>
</organism>